<proteinExistence type="predicted"/>
<gene>
    <name evidence="2" type="ORF">BaRGS_00000854</name>
</gene>
<dbReference type="AlphaFoldDB" id="A0ABD0M7E9"/>
<keyword evidence="3" id="KW-1185">Reference proteome</keyword>
<name>A0ABD0M7E9_9CAEN</name>
<protein>
    <submittedName>
        <fullName evidence="2">Uncharacterized protein</fullName>
    </submittedName>
</protein>
<feature type="region of interest" description="Disordered" evidence="1">
    <location>
        <begin position="1"/>
        <end position="30"/>
    </location>
</feature>
<reference evidence="2 3" key="1">
    <citation type="journal article" date="2023" name="Sci. Data">
        <title>Genome assembly of the Korean intertidal mud-creeper Batillaria attramentaria.</title>
        <authorList>
            <person name="Patra A.K."/>
            <person name="Ho P.T."/>
            <person name="Jun S."/>
            <person name="Lee S.J."/>
            <person name="Kim Y."/>
            <person name="Won Y.J."/>
        </authorList>
    </citation>
    <scope>NUCLEOTIDE SEQUENCE [LARGE SCALE GENOMIC DNA]</scope>
    <source>
        <strain evidence="2">Wonlab-2016</strain>
    </source>
</reference>
<sequence>MDQKGAGVFGNMEKLDAGESSKNGERTGKMEWEARGKLSQCLREEDPGALRRPCPINIVCCEDAVLSL</sequence>
<dbReference type="Proteomes" id="UP001519460">
    <property type="component" value="Unassembled WGS sequence"/>
</dbReference>
<evidence type="ECO:0000256" key="1">
    <source>
        <dbReference type="SAM" id="MobiDB-lite"/>
    </source>
</evidence>
<evidence type="ECO:0000313" key="2">
    <source>
        <dbReference type="EMBL" id="KAK7507889.1"/>
    </source>
</evidence>
<comment type="caution">
    <text evidence="2">The sequence shown here is derived from an EMBL/GenBank/DDBJ whole genome shotgun (WGS) entry which is preliminary data.</text>
</comment>
<dbReference type="EMBL" id="JACVVK020000003">
    <property type="protein sequence ID" value="KAK7507889.1"/>
    <property type="molecule type" value="Genomic_DNA"/>
</dbReference>
<evidence type="ECO:0000313" key="3">
    <source>
        <dbReference type="Proteomes" id="UP001519460"/>
    </source>
</evidence>
<feature type="compositionally biased region" description="Basic and acidic residues" evidence="1">
    <location>
        <begin position="13"/>
        <end position="30"/>
    </location>
</feature>
<accession>A0ABD0M7E9</accession>
<organism evidence="2 3">
    <name type="scientific">Batillaria attramentaria</name>
    <dbReference type="NCBI Taxonomy" id="370345"/>
    <lineage>
        <taxon>Eukaryota</taxon>
        <taxon>Metazoa</taxon>
        <taxon>Spiralia</taxon>
        <taxon>Lophotrochozoa</taxon>
        <taxon>Mollusca</taxon>
        <taxon>Gastropoda</taxon>
        <taxon>Caenogastropoda</taxon>
        <taxon>Sorbeoconcha</taxon>
        <taxon>Cerithioidea</taxon>
        <taxon>Batillariidae</taxon>
        <taxon>Batillaria</taxon>
    </lineage>
</organism>